<name>A0ABN3U3N2_9ACTN</name>
<dbReference type="EMBL" id="BAAATZ010000006">
    <property type="protein sequence ID" value="GAA2724028.1"/>
    <property type="molecule type" value="Genomic_DNA"/>
</dbReference>
<feature type="signal peptide" evidence="1">
    <location>
        <begin position="1"/>
        <end position="26"/>
    </location>
</feature>
<gene>
    <name evidence="2" type="ORF">GCM10010439_20700</name>
</gene>
<keyword evidence="3" id="KW-1185">Reference proteome</keyword>
<evidence type="ECO:0000313" key="2">
    <source>
        <dbReference type="EMBL" id="GAA2724028.1"/>
    </source>
</evidence>
<proteinExistence type="predicted"/>
<protein>
    <recommendedName>
        <fullName evidence="4">Peptidase M10 metallopeptidase domain-containing protein</fullName>
    </recommendedName>
</protein>
<comment type="caution">
    <text evidence="2">The sequence shown here is derived from an EMBL/GenBank/DDBJ whole genome shotgun (WGS) entry which is preliminary data.</text>
</comment>
<organism evidence="2 3">
    <name type="scientific">Actinocorallia aurantiaca</name>
    <dbReference type="NCBI Taxonomy" id="46204"/>
    <lineage>
        <taxon>Bacteria</taxon>
        <taxon>Bacillati</taxon>
        <taxon>Actinomycetota</taxon>
        <taxon>Actinomycetes</taxon>
        <taxon>Streptosporangiales</taxon>
        <taxon>Thermomonosporaceae</taxon>
        <taxon>Actinocorallia</taxon>
    </lineage>
</organism>
<feature type="chain" id="PRO_5046058428" description="Peptidase M10 metallopeptidase domain-containing protein" evidence="1">
    <location>
        <begin position="27"/>
        <end position="189"/>
    </location>
</feature>
<dbReference type="Proteomes" id="UP001501842">
    <property type="component" value="Unassembled WGS sequence"/>
</dbReference>
<reference evidence="2 3" key="1">
    <citation type="journal article" date="2019" name="Int. J. Syst. Evol. Microbiol.">
        <title>The Global Catalogue of Microorganisms (GCM) 10K type strain sequencing project: providing services to taxonomists for standard genome sequencing and annotation.</title>
        <authorList>
            <consortium name="The Broad Institute Genomics Platform"/>
            <consortium name="The Broad Institute Genome Sequencing Center for Infectious Disease"/>
            <person name="Wu L."/>
            <person name="Ma J."/>
        </authorList>
    </citation>
    <scope>NUCLEOTIDE SEQUENCE [LARGE SCALE GENOMIC DNA]</scope>
    <source>
        <strain evidence="2 3">JCM 8201</strain>
    </source>
</reference>
<evidence type="ECO:0000256" key="1">
    <source>
        <dbReference type="SAM" id="SignalP"/>
    </source>
</evidence>
<keyword evidence="1" id="KW-0732">Signal</keyword>
<evidence type="ECO:0008006" key="4">
    <source>
        <dbReference type="Google" id="ProtNLM"/>
    </source>
</evidence>
<sequence>MWQRLTALIGVALLTGATGLPSPAFADHGGGGVTPDGIDQYFASAYLTANGVTAYNWGRSELARSALNVYSGSGDVLVRDWASQVHQNDFGWTECTDMTTYNACDKFDTVFNNLLMDSRSVNNWRSLGCHELGHGGNLDHRYASTDSDDNSCMRNEIWPLSLDTHDINEINADWSVPHAIQPGCLNNAC</sequence>
<evidence type="ECO:0000313" key="3">
    <source>
        <dbReference type="Proteomes" id="UP001501842"/>
    </source>
</evidence>
<accession>A0ABN3U3N2</accession>